<protein>
    <submittedName>
        <fullName evidence="2">Uncharacterized protein</fullName>
    </submittedName>
</protein>
<name>A0ABQ0LL68_MYCCL</name>
<accession>A0ABQ0LL68</accession>
<reference evidence="2" key="1">
    <citation type="submission" date="2014-09" db="EMBL/GenBank/DDBJ databases">
        <title>Genome sequence of the luminous mushroom Mycena chlorophos for searching fungal bioluminescence genes.</title>
        <authorList>
            <person name="Tanaka Y."/>
            <person name="Kasuga D."/>
            <person name="Oba Y."/>
            <person name="Hase S."/>
            <person name="Sato K."/>
            <person name="Oba Y."/>
            <person name="Sakakibara Y."/>
        </authorList>
    </citation>
    <scope>NUCLEOTIDE SEQUENCE</scope>
</reference>
<feature type="region of interest" description="Disordered" evidence="1">
    <location>
        <begin position="277"/>
        <end position="298"/>
    </location>
</feature>
<gene>
    <name evidence="2" type="ORF">MCHLO_08977</name>
</gene>
<organism evidence="2 3">
    <name type="scientific">Mycena chlorophos</name>
    <name type="common">Agaric fungus</name>
    <name type="synonym">Agaricus chlorophos</name>
    <dbReference type="NCBI Taxonomy" id="658473"/>
    <lineage>
        <taxon>Eukaryota</taxon>
        <taxon>Fungi</taxon>
        <taxon>Dikarya</taxon>
        <taxon>Basidiomycota</taxon>
        <taxon>Agaricomycotina</taxon>
        <taxon>Agaricomycetes</taxon>
        <taxon>Agaricomycetidae</taxon>
        <taxon>Agaricales</taxon>
        <taxon>Marasmiineae</taxon>
        <taxon>Mycenaceae</taxon>
        <taxon>Mycena</taxon>
    </lineage>
</organism>
<dbReference type="EMBL" id="DF847446">
    <property type="protein sequence ID" value="GAT51874.1"/>
    <property type="molecule type" value="Genomic_DNA"/>
</dbReference>
<sequence length="298" mass="32519">MALSPLFSVLCSFTGLRRRHRWQPQPQSHSSVQVPSSFPDKELSFTEAIKKYAALSDADNYRVSCLEIYEHPNYGGGSLRGRFTMIDTRIDRCSHVTGPLQCGSLSITYADIKQAPSISNLAAAIAAVDSISPTCKSGANPGACFNHGLALLLLIGNKFCGGSSAQGNINIYETSGWTAVLKALRIPKHIPREECLAHMGKIYDEQLVDINRLRELQQPTPDALQALTAGSETSTLSQKHNELLTESTQNKAPLDELHSKIAENDARIEKLEAMLAARAPVGEPDISPEYSEVDSELR</sequence>
<evidence type="ECO:0000256" key="1">
    <source>
        <dbReference type="SAM" id="MobiDB-lite"/>
    </source>
</evidence>
<keyword evidence="3" id="KW-1185">Reference proteome</keyword>
<evidence type="ECO:0000313" key="3">
    <source>
        <dbReference type="Proteomes" id="UP000815677"/>
    </source>
</evidence>
<dbReference type="Proteomes" id="UP000815677">
    <property type="component" value="Unassembled WGS sequence"/>
</dbReference>
<proteinExistence type="predicted"/>
<evidence type="ECO:0000313" key="2">
    <source>
        <dbReference type="EMBL" id="GAT51874.1"/>
    </source>
</evidence>